<sequence length="168" mass="19721">MEVITRQGVFNYITSEEANYQTLPINVSEGYDWNMAQHIKLSLLYKMSQYETGKTDDKPFKNIIRPILNLQYRAEGFDVKDIVLFVNSAKEYYKSFLVKKYHEKWARENEIDTFIDDMVESYVDFGGALIKNINDKKPEVVPMQRLAFCDQTDIMSGPICEKHYYSPD</sequence>
<gene>
    <name evidence="1" type="ORF">LCGC14_2524790</name>
</gene>
<organism evidence="1">
    <name type="scientific">marine sediment metagenome</name>
    <dbReference type="NCBI Taxonomy" id="412755"/>
    <lineage>
        <taxon>unclassified sequences</taxon>
        <taxon>metagenomes</taxon>
        <taxon>ecological metagenomes</taxon>
    </lineage>
</organism>
<proteinExistence type="predicted"/>
<name>A0A0F9BI72_9ZZZZ</name>
<comment type="caution">
    <text evidence="1">The sequence shown here is derived from an EMBL/GenBank/DDBJ whole genome shotgun (WGS) entry which is preliminary data.</text>
</comment>
<dbReference type="EMBL" id="LAZR01040820">
    <property type="protein sequence ID" value="KKL13537.1"/>
    <property type="molecule type" value="Genomic_DNA"/>
</dbReference>
<evidence type="ECO:0000313" key="1">
    <source>
        <dbReference type="EMBL" id="KKL13537.1"/>
    </source>
</evidence>
<protein>
    <submittedName>
        <fullName evidence="1">Uncharacterized protein</fullName>
    </submittedName>
</protein>
<reference evidence="1" key="1">
    <citation type="journal article" date="2015" name="Nature">
        <title>Complex archaea that bridge the gap between prokaryotes and eukaryotes.</title>
        <authorList>
            <person name="Spang A."/>
            <person name="Saw J.H."/>
            <person name="Jorgensen S.L."/>
            <person name="Zaremba-Niedzwiedzka K."/>
            <person name="Martijn J."/>
            <person name="Lind A.E."/>
            <person name="van Eijk R."/>
            <person name="Schleper C."/>
            <person name="Guy L."/>
            <person name="Ettema T.J."/>
        </authorList>
    </citation>
    <scope>NUCLEOTIDE SEQUENCE</scope>
</reference>
<feature type="non-terminal residue" evidence="1">
    <location>
        <position position="168"/>
    </location>
</feature>
<dbReference type="AlphaFoldDB" id="A0A0F9BI72"/>
<accession>A0A0F9BI72</accession>